<evidence type="ECO:0000256" key="1">
    <source>
        <dbReference type="SAM" id="MobiDB-lite"/>
    </source>
</evidence>
<dbReference type="KEGG" id="haq:DU484_18210"/>
<sequence length="86" mass="9160">MEVALMNYLAIMERADRAIHSVAQTHLTEFEGTVDLYPAVGESDGSRAHAPARESAPHASPPPLHTDSESPSRPGIHAVCTQGVSE</sequence>
<organism evidence="2 3">
    <name type="scientific">Haloplanus rubicundus</name>
    <dbReference type="NCBI Taxonomy" id="1547898"/>
    <lineage>
        <taxon>Archaea</taxon>
        <taxon>Methanobacteriati</taxon>
        <taxon>Methanobacteriota</taxon>
        <taxon>Stenosarchaea group</taxon>
        <taxon>Halobacteria</taxon>
        <taxon>Halobacteriales</taxon>
        <taxon>Haloferacaceae</taxon>
        <taxon>Haloplanus</taxon>
    </lineage>
</organism>
<proteinExistence type="predicted"/>
<gene>
    <name evidence="2" type="ORF">DU484_18210</name>
</gene>
<reference evidence="2 3" key="1">
    <citation type="submission" date="2018-07" db="EMBL/GenBank/DDBJ databases">
        <title>Genome sequences of Haloplanus sp. CBA1112.</title>
        <authorList>
            <person name="Kim Y.B."/>
            <person name="Roh S.W."/>
        </authorList>
    </citation>
    <scope>NUCLEOTIDE SEQUENCE [LARGE SCALE GENOMIC DNA]</scope>
    <source>
        <strain evidence="2 3">CBA1112</strain>
    </source>
</reference>
<feature type="compositionally biased region" description="Basic and acidic residues" evidence="1">
    <location>
        <begin position="44"/>
        <end position="56"/>
    </location>
</feature>
<protein>
    <submittedName>
        <fullName evidence="2">Uncharacterized protein</fullName>
    </submittedName>
</protein>
<evidence type="ECO:0000313" key="2">
    <source>
        <dbReference type="EMBL" id="AXG11634.1"/>
    </source>
</evidence>
<dbReference type="EMBL" id="CP031148">
    <property type="protein sequence ID" value="AXG11634.1"/>
    <property type="molecule type" value="Genomic_DNA"/>
</dbReference>
<evidence type="ECO:0000313" key="3">
    <source>
        <dbReference type="Proteomes" id="UP000252985"/>
    </source>
</evidence>
<feature type="region of interest" description="Disordered" evidence="1">
    <location>
        <begin position="38"/>
        <end position="86"/>
    </location>
</feature>
<accession>A0A345EHG2</accession>
<dbReference type="Proteomes" id="UP000252985">
    <property type="component" value="Chromosome"/>
</dbReference>
<name>A0A345EHG2_9EURY</name>
<dbReference type="AlphaFoldDB" id="A0A345EHG2"/>